<proteinExistence type="predicted"/>
<keyword evidence="2" id="KW-1185">Reference proteome</keyword>
<sequence>MTSDPSICKRCALQGPTCCRLEPGQEEFCFPLSQTEKERIQEFQPDEGGFALQENTEGFVHNILRLFPGEKERVLALFPRQKFHFRLAVDASGACRFLGSKGCRIPQDLRPYYCRLFPFWVVHNEVSVFDSPSCLARREAVHLLRMFETFDTNAGTVRDLMGRLRLAWGLPPTAGSKPVKRSF</sequence>
<dbReference type="AlphaFoldDB" id="A0A1T4WQV1"/>
<evidence type="ECO:0000313" key="1">
    <source>
        <dbReference type="EMBL" id="SKA79734.1"/>
    </source>
</evidence>
<gene>
    <name evidence="1" type="ORF">SAMN02745704_01255</name>
</gene>
<dbReference type="STRING" id="1121449.SAMN02745704_01255"/>
<evidence type="ECO:0000313" key="2">
    <source>
        <dbReference type="Proteomes" id="UP000190027"/>
    </source>
</evidence>
<protein>
    <recommendedName>
        <fullName evidence="3">Zinc-or iron-chelating domain-containing protein</fullName>
    </recommendedName>
</protein>
<evidence type="ECO:0008006" key="3">
    <source>
        <dbReference type="Google" id="ProtNLM"/>
    </source>
</evidence>
<reference evidence="1 2" key="1">
    <citation type="submission" date="2017-02" db="EMBL/GenBank/DDBJ databases">
        <authorList>
            <person name="Peterson S.W."/>
        </authorList>
    </citation>
    <scope>NUCLEOTIDE SEQUENCE [LARGE SCALE GENOMIC DNA]</scope>
    <source>
        <strain evidence="1 2">DSM 16080</strain>
    </source>
</reference>
<dbReference type="RefSeq" id="WP_234990648.1">
    <property type="nucleotide sequence ID" value="NZ_FUYC01000004.1"/>
</dbReference>
<accession>A0A1T4WQV1</accession>
<dbReference type="EMBL" id="FUYC01000004">
    <property type="protein sequence ID" value="SKA79734.1"/>
    <property type="molecule type" value="Genomic_DNA"/>
</dbReference>
<organism evidence="1 2">
    <name type="scientific">Paucidesulfovibrio gracilis DSM 16080</name>
    <dbReference type="NCBI Taxonomy" id="1121449"/>
    <lineage>
        <taxon>Bacteria</taxon>
        <taxon>Pseudomonadati</taxon>
        <taxon>Thermodesulfobacteriota</taxon>
        <taxon>Desulfovibrionia</taxon>
        <taxon>Desulfovibrionales</taxon>
        <taxon>Desulfovibrionaceae</taxon>
        <taxon>Paucidesulfovibrio</taxon>
    </lineage>
</organism>
<dbReference type="Proteomes" id="UP000190027">
    <property type="component" value="Unassembled WGS sequence"/>
</dbReference>
<name>A0A1T4WQV1_9BACT</name>